<feature type="signal peptide" evidence="1">
    <location>
        <begin position="1"/>
        <end position="18"/>
    </location>
</feature>
<dbReference type="KEGG" id="asag:FGM00_00445"/>
<gene>
    <name evidence="3" type="ORF">FGM00_00445</name>
</gene>
<dbReference type="Pfam" id="PF03382">
    <property type="entry name" value="DUF285"/>
    <property type="match status" value="5"/>
</dbReference>
<dbReference type="Gene3D" id="2.60.40.10">
    <property type="entry name" value="Immunoglobulins"/>
    <property type="match status" value="2"/>
</dbReference>
<evidence type="ECO:0000313" key="4">
    <source>
        <dbReference type="Proteomes" id="UP000310017"/>
    </source>
</evidence>
<dbReference type="InterPro" id="IPR026341">
    <property type="entry name" value="T9SS_type_B"/>
</dbReference>
<name>A0A5B7SPV5_9FLAO</name>
<accession>A0A5B7SPV5</accession>
<dbReference type="RefSeq" id="WP_138851018.1">
    <property type="nucleotide sequence ID" value="NZ_CP040710.1"/>
</dbReference>
<protein>
    <submittedName>
        <fullName evidence="3">BspA family leucine-rich repeat surface protein</fullName>
    </submittedName>
</protein>
<organism evidence="3 4">
    <name type="scientific">Aggregatimonas sangjinii</name>
    <dbReference type="NCBI Taxonomy" id="2583587"/>
    <lineage>
        <taxon>Bacteria</taxon>
        <taxon>Pseudomonadati</taxon>
        <taxon>Bacteroidota</taxon>
        <taxon>Flavobacteriia</taxon>
        <taxon>Flavobacteriales</taxon>
        <taxon>Flavobacteriaceae</taxon>
        <taxon>Aggregatimonas</taxon>
    </lineage>
</organism>
<keyword evidence="1" id="KW-0732">Signal</keyword>
<dbReference type="InterPro" id="IPR011889">
    <property type="entry name" value="Liste_lipo_26"/>
</dbReference>
<dbReference type="EMBL" id="CP040710">
    <property type="protein sequence ID" value="QCW98663.1"/>
    <property type="molecule type" value="Genomic_DNA"/>
</dbReference>
<dbReference type="InterPro" id="IPR005046">
    <property type="entry name" value="DUF285"/>
</dbReference>
<sequence>MRNLLSLAILFASILLQAQNAPQSDGILEQEISFNSYGNNWNDSHEDSSTFGISSDLVYNDLETTIRPSRLNSDGYPEAEYESAKRLNAVFAGEFTTIWDTTLPGTSGNDQITIPTNPAYTYNYTVDWGDGSIETNITGDVTHTFATPGRQTILISGDFPAIYFNDAGDKGKIVEILSWGTIQWESMEDAFHGCDNLNFDAIDNPDLTQVSSLKNMFRNASVFNGIINDWNVSSINDISGMFANAQTFNRPLDKWVTSAVTDMSETFAGARNFNEPLDNWNTALVTNMSSMFRYASAFNQNINSWTVTQVTDMSSMFAGTGSFNFPLNLWNVSNVENMSEMFASSGYNHPLENWAVGNVTNMSGMFSRARYNHPLEGWDVSKVTDMSEMFDNNRVFNHPLNGWDVSAVTDMSDMFAGFSSSLTVYNQPLDLWEVQNVTDMSGMFKSSSFNQPIEGWDVGHVENMASMFQEAVAFNQPLNAWNVENVENTASMFYGAIEFNQPLGLWDVGLVESMASMFSYAAKFNQSLAGWNVGNVTQMSRMFDRATAFDRNLGSWDIGKVSAMVDMLRESGLSETNYDNTLIGWSTQTVMPNVALGALGLNYCEGLEERQLLIDNSNWDITGDIINCDFVLCTTILSPSNGDTQVPANFNLVWEAAPSATGYRVSVRSVTGSVSTDIMNDQDVGNVTSIDFGTDFTPGDDVFVTVVPYNADGPAVGCTEESFTIIPTWNNSPDAFKLTFDTTLARFGPDNQVEIKRNTDFTYDYSIDWGDGQYDHNVSTEIVHSYQIPGTYTVAIIGEYPAHQYRFAAREAEKLISIDQWGTYTWKSMNQSFAECENMVYNATDIPDLSQVEDMTRMFYETLLFNGDINNWDVSNVTNMSAMFLEAESFNQPLDNWDVSKVTNMNSMFKRAEVFDQDISSWMVGEVTDMSEMFAGSFTHETIFNQPLNGWDVSKVTTMRSMFDYNEVFNKPLANWEVGAVTNMASMFDTAESFNQPIGNWDVSEVTDMSRMFGRAEKFNQPLAGWDVSKVSNMAYMFSGASEFNQPLNAWSVGNVESMAGMFSSASAFDQPLNSWDVSAVKSMQSMFRSASAFNSAISNWDTAQVVSMESMFERATAFNQPLRDWEVNSVVSMESMFEDAEVFDQPLDIWNVSAVANTASMFKDALVFDQAIGDWDVSSVTLMNSMFEGALSFNQSLINWEVGSVTRMDLLFKNATSFNESIADWDTGEVLTMREMFMGAAAYDQPMSNWNVSYVTTMESMFQNATAFNQVISSWNVASATTMRRMFSGAEMFNSPLDDWNVRRVTTMESMFENTRNFNQTINSWRVSGVDTMISMFENAIVYDQPMDRWDLGAVNMRSMFEDANSFDQYLGDWDISTVSNMNSMLDNTILTRENYDNTLIAWSEQTLTSGITLGAQGLLYCDALEERQSMIDTFGWSVTGDTLDCPVPLCTTLTAPVNGETDVPVNTNLTWEPALYARGYKLTVRVDPGGPLLTNELVTETFYEFPVDFTGNETVYVTLVPYNDTGDATGCAEESFTIINTTPPTVPECTNMTLPMDGDMDIPVDTDLEWTPISNADGYRITAGTSSGASDVISDVDVGNATSYNIPADLPENSPIFVTITPYNTEGDATGCIEERFTTAFIPIPPPCTNLTIPTNGEIDVPIDTDLSWRPIAEATGYLLTVGTSGGGIEVLNNVDVGNMTTYDLPEDLRENRLIFVTITPYNEVGDAISCAEETFRTGVDNSNIAPICTNLTTPSNGDTNIDIATGITWNAIGNADGYRITVSGSSSTANNVTDFDVVSDNFYDFTNDFDQGETVTVTIVPYNAIGEATGCTSESFTIMTVPLCTNLTAPADMDTGVAIDTNLEWAAIANADGYKLTVTGSVSTGNNIADHDISSGTTYDFPNDFEPGETVMVSITPYNAAGDAVACVSESFTIMTLPLCTNLTAPMDLETGVAIDTDLEWGAIADADGYKLTVTGSISTGNNIVDEDITTGNSYDFPNDFEAGETVTVTILPYNAAGRALGCATESFTIMTVPSCTNLTTPFDTEMGVAIDTNLEWAAIADADGYKLTIAASISTGNDIVDQDITSGNTYDFPDDFEPGETVTVTVTPYNAAGDAIGCAAESFTIMTVPLCTNLTAPFDTETGVAIDTDLEWGAIADADGYKLTVTGSISTNNNVTDLDISSGTIYDFPNDFEPGETVTVTITPYNTAGDAIGCTTESFTIMTVPLCANLTAPFDTETGVAIDTDLEWTAIADADGYKLTVTSSIGTGNAITDLDIPTGNSYDFTNDFEPSELVTVSITPYNAAGDALGCTTESFTIMSIPDCTRLTAPFNGAIDVAIDTDLEWTSVPNADGYRLSVGTNPYETDLVDNIDVASLTDYTFSENLPADTVIYVNIIPYNAAGDATGCFQDSFETEIIIPNCTDLTSPQNGATDVPLDSSINWDEAELADGYRISIGTTPSGNDIVNDLDVGPSLSYQPDAELPFETQIYVSITPYNSEGDAIQCAEQSFTTHIPEDETKYGFSPDGDGINEYWHIDNIEYYPENTVTIFNRWGDIVFEVQGYDNASNVFTGEANRMTKMGANTLPAGTYFFNIQVPENHILKKLQGFVVLKR</sequence>
<dbReference type="NCBIfam" id="TIGR04131">
    <property type="entry name" value="Bac_Flav_CTERM"/>
    <property type="match status" value="1"/>
</dbReference>
<reference evidence="3 4" key="1">
    <citation type="submission" date="2019-05" db="EMBL/GenBank/DDBJ databases">
        <title>Genome sequencing of F202Z8.</title>
        <authorList>
            <person name="Kwon Y.M."/>
        </authorList>
    </citation>
    <scope>NUCLEOTIDE SEQUENCE [LARGE SCALE GENOMIC DNA]</scope>
    <source>
        <strain evidence="3 4">F202Z8</strain>
    </source>
</reference>
<dbReference type="InterPro" id="IPR000601">
    <property type="entry name" value="PKD_dom"/>
</dbReference>
<evidence type="ECO:0000313" key="3">
    <source>
        <dbReference type="EMBL" id="QCW98663.1"/>
    </source>
</evidence>
<dbReference type="PROSITE" id="PS50093">
    <property type="entry name" value="PKD"/>
    <property type="match status" value="1"/>
</dbReference>
<evidence type="ECO:0000256" key="1">
    <source>
        <dbReference type="SAM" id="SignalP"/>
    </source>
</evidence>
<keyword evidence="4" id="KW-1185">Reference proteome</keyword>
<dbReference type="Proteomes" id="UP000310017">
    <property type="component" value="Chromosome"/>
</dbReference>
<dbReference type="Pfam" id="PF13585">
    <property type="entry name" value="CHU_C"/>
    <property type="match status" value="1"/>
</dbReference>
<proteinExistence type="predicted"/>
<feature type="domain" description="PKD" evidence="2">
    <location>
        <begin position="765"/>
        <end position="796"/>
    </location>
</feature>
<dbReference type="OrthoDB" id="9813840at2"/>
<dbReference type="InterPro" id="IPR013783">
    <property type="entry name" value="Ig-like_fold"/>
</dbReference>
<feature type="chain" id="PRO_5023119628" evidence="1">
    <location>
        <begin position="19"/>
        <end position="2615"/>
    </location>
</feature>
<evidence type="ECO:0000259" key="2">
    <source>
        <dbReference type="PROSITE" id="PS50093"/>
    </source>
</evidence>
<dbReference type="NCBIfam" id="TIGR02167">
    <property type="entry name" value="Liste_lipo_26"/>
    <property type="match status" value="4"/>
</dbReference>